<dbReference type="InterPro" id="IPR016032">
    <property type="entry name" value="Sig_transdc_resp-reg_C-effctor"/>
</dbReference>
<dbReference type="Gene3D" id="1.10.10.10">
    <property type="entry name" value="Winged helix-like DNA-binding domain superfamily/Winged helix DNA-binding domain"/>
    <property type="match status" value="1"/>
</dbReference>
<evidence type="ECO:0000256" key="2">
    <source>
        <dbReference type="ARBA" id="ARBA00023163"/>
    </source>
</evidence>
<proteinExistence type="predicted"/>
<dbReference type="SUPFAM" id="SSF46894">
    <property type="entry name" value="C-terminal effector domain of the bipartite response regulators"/>
    <property type="match status" value="1"/>
</dbReference>
<evidence type="ECO:0000256" key="1">
    <source>
        <dbReference type="ARBA" id="ARBA00023015"/>
    </source>
</evidence>
<name>A0A2P7VHB3_9BACL</name>
<protein>
    <recommendedName>
        <fullName evidence="3">HTH luxR-type domain-containing protein</fullName>
    </recommendedName>
</protein>
<dbReference type="Pfam" id="PF00196">
    <property type="entry name" value="GerE"/>
    <property type="match status" value="1"/>
</dbReference>
<keyword evidence="1" id="KW-0805">Transcription regulation</keyword>
<keyword evidence="5" id="KW-1185">Reference proteome</keyword>
<accession>A0A2P7VHB3</accession>
<dbReference type="EMBL" id="PXZM01000006">
    <property type="protein sequence ID" value="PSJ98624.1"/>
    <property type="molecule type" value="Genomic_DNA"/>
</dbReference>
<dbReference type="SMART" id="SM00421">
    <property type="entry name" value="HTH_LUXR"/>
    <property type="match status" value="1"/>
</dbReference>
<gene>
    <name evidence="4" type="ORF">C7R93_05810</name>
</gene>
<reference evidence="4 5" key="1">
    <citation type="submission" date="2018-03" db="EMBL/GenBank/DDBJ databases">
        <title>Brevisbacillus phylogenomics.</title>
        <authorList>
            <person name="Dunlap C."/>
        </authorList>
    </citation>
    <scope>NUCLEOTIDE SEQUENCE [LARGE SCALE GENOMIC DNA]</scope>
    <source>
        <strain evidence="4 5">NRRL NRS-1210</strain>
    </source>
</reference>
<dbReference type="InterPro" id="IPR000792">
    <property type="entry name" value="Tscrpt_reg_LuxR_C"/>
</dbReference>
<dbReference type="PRINTS" id="PR00038">
    <property type="entry name" value="HTHLUXR"/>
</dbReference>
<keyword evidence="2" id="KW-0804">Transcription</keyword>
<dbReference type="GO" id="GO:0003677">
    <property type="term" value="F:DNA binding"/>
    <property type="evidence" value="ECO:0007669"/>
    <property type="project" value="InterPro"/>
</dbReference>
<dbReference type="GO" id="GO:0006355">
    <property type="term" value="P:regulation of DNA-templated transcription"/>
    <property type="evidence" value="ECO:0007669"/>
    <property type="project" value="InterPro"/>
</dbReference>
<evidence type="ECO:0000259" key="3">
    <source>
        <dbReference type="SMART" id="SM00421"/>
    </source>
</evidence>
<evidence type="ECO:0000313" key="4">
    <source>
        <dbReference type="EMBL" id="PSJ98624.1"/>
    </source>
</evidence>
<comment type="caution">
    <text evidence="4">The sequence shown here is derived from an EMBL/GenBank/DDBJ whole genome shotgun (WGS) entry which is preliminary data.</text>
</comment>
<dbReference type="AlphaFoldDB" id="A0A2P7VHB3"/>
<dbReference type="InterPro" id="IPR036388">
    <property type="entry name" value="WH-like_DNA-bd_sf"/>
</dbReference>
<feature type="domain" description="HTH luxR-type" evidence="3">
    <location>
        <begin position="12"/>
        <end position="62"/>
    </location>
</feature>
<organism evidence="4 5">
    <name type="scientific">Brevibacillus fortis</name>
    <dbReference type="NCBI Taxonomy" id="2126352"/>
    <lineage>
        <taxon>Bacteria</taxon>
        <taxon>Bacillati</taxon>
        <taxon>Bacillota</taxon>
        <taxon>Bacilli</taxon>
        <taxon>Bacillales</taxon>
        <taxon>Paenibacillaceae</taxon>
        <taxon>Brevibacillus</taxon>
    </lineage>
</organism>
<evidence type="ECO:0000313" key="5">
    <source>
        <dbReference type="Proteomes" id="UP000240419"/>
    </source>
</evidence>
<dbReference type="Proteomes" id="UP000240419">
    <property type="component" value="Unassembled WGS sequence"/>
</dbReference>
<sequence length="72" mass="8212">MCCNHHEQIKRLFLRSKKEKEILRLIGQGLSDSEITTSQHISLSTVRAHVRNVLASEALGLYSESKEKFNDS</sequence>